<gene>
    <name evidence="5" type="ORF">PgNI_06002</name>
</gene>
<dbReference type="InterPro" id="IPR000073">
    <property type="entry name" value="AB_hydrolase_1"/>
</dbReference>
<dbReference type="AlphaFoldDB" id="A0A6P8B4I2"/>
<keyword evidence="2" id="KW-0378">Hydrolase</keyword>
<dbReference type="GeneID" id="41960940"/>
<organism evidence="4 5">
    <name type="scientific">Pyricularia grisea</name>
    <name type="common">Crabgrass-specific blast fungus</name>
    <name type="synonym">Magnaporthe grisea</name>
    <dbReference type="NCBI Taxonomy" id="148305"/>
    <lineage>
        <taxon>Eukaryota</taxon>
        <taxon>Fungi</taxon>
        <taxon>Dikarya</taxon>
        <taxon>Ascomycota</taxon>
        <taxon>Pezizomycotina</taxon>
        <taxon>Sordariomycetes</taxon>
        <taxon>Sordariomycetidae</taxon>
        <taxon>Magnaporthales</taxon>
        <taxon>Pyriculariaceae</taxon>
        <taxon>Pyricularia</taxon>
    </lineage>
</organism>
<reference evidence="4 5" key="1">
    <citation type="journal article" date="2019" name="Mol. Biol. Evol.">
        <title>Blast fungal genomes show frequent chromosomal changes, gene gains and losses, and effector gene turnover.</title>
        <authorList>
            <person name="Gomez Luciano L.B."/>
            <person name="Jason Tsai I."/>
            <person name="Chuma I."/>
            <person name="Tosa Y."/>
            <person name="Chen Y.H."/>
            <person name="Li J.Y."/>
            <person name="Li M.Y."/>
            <person name="Jade Lu M.Y."/>
            <person name="Nakayashiki H."/>
            <person name="Li W.H."/>
        </authorList>
    </citation>
    <scope>NUCLEOTIDE SEQUENCE [LARGE SCALE GENOMIC DNA]</scope>
    <source>
        <strain evidence="4 5">NI907</strain>
    </source>
</reference>
<evidence type="ECO:0000256" key="1">
    <source>
        <dbReference type="ARBA" id="ARBA00008645"/>
    </source>
</evidence>
<name>A0A6P8B4I2_PYRGI</name>
<reference evidence="5" key="3">
    <citation type="submission" date="2025-08" db="UniProtKB">
        <authorList>
            <consortium name="RefSeq"/>
        </authorList>
    </citation>
    <scope>IDENTIFICATION</scope>
    <source>
        <strain evidence="5">NI907</strain>
    </source>
</reference>
<dbReference type="FunFam" id="3.40.50.1820:FF:000039">
    <property type="entry name" value="Esterase ybfF"/>
    <property type="match status" value="1"/>
</dbReference>
<dbReference type="RefSeq" id="XP_030982063.1">
    <property type="nucleotide sequence ID" value="XM_031126031.1"/>
</dbReference>
<dbReference type="PANTHER" id="PTHR46118">
    <property type="entry name" value="PROTEIN ABHD11"/>
    <property type="match status" value="1"/>
</dbReference>
<protein>
    <recommendedName>
        <fullName evidence="3">AB hydrolase-1 domain-containing protein</fullName>
    </recommendedName>
</protein>
<keyword evidence="4" id="KW-1185">Reference proteome</keyword>
<feature type="domain" description="AB hydrolase-1" evidence="3">
    <location>
        <begin position="64"/>
        <end position="300"/>
    </location>
</feature>
<proteinExistence type="inferred from homology"/>
<dbReference type="Pfam" id="PF00561">
    <property type="entry name" value="Abhydrolase_1"/>
    <property type="match status" value="1"/>
</dbReference>
<dbReference type="GO" id="GO:0052689">
    <property type="term" value="F:carboxylic ester hydrolase activity"/>
    <property type="evidence" value="ECO:0007669"/>
    <property type="project" value="TreeGrafter"/>
</dbReference>
<evidence type="ECO:0000256" key="2">
    <source>
        <dbReference type="ARBA" id="ARBA00022801"/>
    </source>
</evidence>
<dbReference type="KEGG" id="pgri:PgNI_06002"/>
<dbReference type="GO" id="GO:0005739">
    <property type="term" value="C:mitochondrion"/>
    <property type="evidence" value="ECO:0007669"/>
    <property type="project" value="TreeGrafter"/>
</dbReference>
<dbReference type="SUPFAM" id="SSF53474">
    <property type="entry name" value="alpha/beta-Hydrolases"/>
    <property type="match status" value="1"/>
</dbReference>
<evidence type="ECO:0000259" key="3">
    <source>
        <dbReference type="Pfam" id="PF00561"/>
    </source>
</evidence>
<reference evidence="5" key="2">
    <citation type="submission" date="2019-10" db="EMBL/GenBank/DDBJ databases">
        <authorList>
            <consortium name="NCBI Genome Project"/>
        </authorList>
    </citation>
    <scope>NUCLEOTIDE SEQUENCE</scope>
    <source>
        <strain evidence="5">NI907</strain>
    </source>
</reference>
<sequence length="323" mass="35831">MLLVRSCRLQSRACMAPSSKFASSITAYSRQRGFASASGSIETVKLSYDLHEPAKPVADKHTSPILVMHGLFGSRKNNRSISKALARDLGRHVYTLDLRNHGESPHAPRHDYPAMAADVAAFIDEHKISSPTLIGHSMGAKTAMTLALHSPSLIKDVIPVDNAPVDAVLGSDFAKYIRAMKEIDRAGVTRQAEADKILATVEPSLPVRQFLLGNLHRPDPDSPVQRFRVPLDVIARNLNHMGDFPYKNPDEVRFDGRALFVRGTKSKYVADEALPLVGRFFPRFELVDIDAGHWVISEKPEEFRQGKTSFHCAPLPRPKRISQ</sequence>
<accession>A0A6P8B4I2</accession>
<dbReference type="Gene3D" id="3.40.50.1820">
    <property type="entry name" value="alpha/beta hydrolase"/>
    <property type="match status" value="1"/>
</dbReference>
<dbReference type="PANTHER" id="PTHR46118:SF4">
    <property type="entry name" value="PROTEIN ABHD11"/>
    <property type="match status" value="1"/>
</dbReference>
<dbReference type="Proteomes" id="UP000515153">
    <property type="component" value="Chromosome I"/>
</dbReference>
<dbReference type="InterPro" id="IPR029058">
    <property type="entry name" value="AB_hydrolase_fold"/>
</dbReference>
<evidence type="ECO:0000313" key="5">
    <source>
        <dbReference type="RefSeq" id="XP_030982063.1"/>
    </source>
</evidence>
<comment type="similarity">
    <text evidence="1">Belongs to the AB hydrolase superfamily.</text>
</comment>
<evidence type="ECO:0000313" key="4">
    <source>
        <dbReference type="Proteomes" id="UP000515153"/>
    </source>
</evidence>